<keyword evidence="10" id="KW-1071">Ligand-gated ion channel</keyword>
<feature type="transmembrane region" description="Helical" evidence="12">
    <location>
        <begin position="498"/>
        <end position="516"/>
    </location>
</feature>
<keyword evidence="4 12" id="KW-0812">Transmembrane</keyword>
<proteinExistence type="predicted"/>
<feature type="transmembrane region" description="Helical" evidence="12">
    <location>
        <begin position="553"/>
        <end position="579"/>
    </location>
</feature>
<feature type="domain" description="Ionotropic glutamate receptor L-glutamate and glycine-binding" evidence="13">
    <location>
        <begin position="1646"/>
        <end position="1708"/>
    </location>
</feature>
<keyword evidence="11" id="KW-0407">Ion channel</keyword>
<evidence type="ECO:0000256" key="10">
    <source>
        <dbReference type="ARBA" id="ARBA00023286"/>
    </source>
</evidence>
<feature type="transmembrane region" description="Helical" evidence="12">
    <location>
        <begin position="1037"/>
        <end position="1063"/>
    </location>
</feature>
<dbReference type="Proteomes" id="UP000790347">
    <property type="component" value="Unassembled WGS sequence"/>
</dbReference>
<comment type="subcellular location">
    <subcellularLocation>
        <location evidence="1">Cell membrane</location>
        <topology evidence="1">Multi-pass membrane protein</topology>
    </subcellularLocation>
</comment>
<feature type="domain" description="Ionotropic glutamate receptor L-glutamate and glycine-binding" evidence="13">
    <location>
        <begin position="872"/>
        <end position="930"/>
    </location>
</feature>
<name>A0A922I8J4_DERFA</name>
<feature type="transmembrane region" description="Helical" evidence="12">
    <location>
        <begin position="1815"/>
        <end position="1835"/>
    </location>
</feature>
<feature type="transmembrane region" description="Helical" evidence="12">
    <location>
        <begin position="2015"/>
        <end position="2043"/>
    </location>
</feature>
<dbReference type="InterPro" id="IPR052192">
    <property type="entry name" value="Insect_Ionotropic_Sensory_Rcpt"/>
</dbReference>
<keyword evidence="2" id="KW-0813">Transport</keyword>
<protein>
    <recommendedName>
        <fullName evidence="13">Ionotropic glutamate receptor L-glutamate and glycine-binding domain-containing protein</fullName>
    </recommendedName>
</protein>
<comment type="caution">
    <text evidence="14">The sequence shown here is derived from an EMBL/GenBank/DDBJ whole genome shotgun (WGS) entry which is preliminary data.</text>
</comment>
<evidence type="ECO:0000256" key="5">
    <source>
        <dbReference type="ARBA" id="ARBA00022989"/>
    </source>
</evidence>
<dbReference type="Gene3D" id="3.40.190.10">
    <property type="entry name" value="Periplasmic binding protein-like II"/>
    <property type="match status" value="5"/>
</dbReference>
<dbReference type="GO" id="GO:0005886">
    <property type="term" value="C:plasma membrane"/>
    <property type="evidence" value="ECO:0007669"/>
    <property type="project" value="UniProtKB-SubCell"/>
</dbReference>
<keyword evidence="7 12" id="KW-0472">Membrane</keyword>
<sequence length="2048" mass="239008">MENKTRLNLQNKTFIIEARPHPPFLLPMARCENTWCLKRGSEAKIIEMMSSYFNFTYQIYRQLNVKNSNISLDGTIARLFEKKVDIGIGGISMSYDRLRLVSFLYPHSLSSTTFVTPAPRIVNSQQMFRPYSINVWYSFIIALFICFIFDRIQRKFNRTESNLFWICFVQLCRQNYLQKSINHFHQSLWIIFWTFGMFIFTTGYASCLYSLIAIPSYSQTINTIEELFSAVRSGQIIASSRNSSVYINIFKEWLGDAKTTVDIDRVWNTSTSGYRAMAKVNISRISGTPYAYIDQRETLKFGTIQIGEKFFYIPPNNIFATLFTDLVAIPVRSDFPYYSQFNVSLIHYWTQNVYFHERLRLHSFQVNAENDAKTFNINQLKRINANPPFTMFLSSSLKLTRGSEAHFIETLSSYFNFSFRLVNCKLSWGKKYPNGSWDGMIGLLTDKKIDMGLGGTLVDYDRWKAVSFLYPQTATSITFVTAAPSLTLSSHNLIFRPFPLFVWLSFLITLFVCYIFDHIQRKYNQNKINIFWISLVQLFHQDSFRRMTFPRHISIYIILWNFASFILTIAYAGCLYSMIAAPSYSKTIDTVNQLYTEIKSGHIIITSFNSSQYANFYKDWLGDVSIDYWKPIHFTFDGFQMVNNSAHTGLPHVHIGLRETLQFGVADFGEKFLYLPQQPESSLFTEIISIPVRPGFLYYDMFNRAQIRLFTNGLMHLWTNRCYDIFRNRLIVNKIKSAYEPKAFTIHQLNSFFMVYIQCIIISTMNFNKIIAIHSGQIIVTSMNEHRYIEYFQDWIGNSTNEIDDIWKTVPYTSTAIKVILYFQRYSRLQLHSFQVNAENDAKTFNINQLKSFFLFLHSSHFILFIFISNPPFSMFSTSSLKLTLGSEAFFIETLGSYFNFSYRLVDCGLSWGMKYPNGSWDGMIGLLIDKKIDIGIGGTLVDYDRWKAVSFLYPQTTTSITFVTAAPSRILSSHNLIFQPFPLFVWLSFLITLFVCYVFDHVQRKFNQNKINLFWISLVQLFHQDSFHRMNVPRHISIYIILWNFGSFILTIAYAGCLYSMIAVPSYSKTIDTANQLYTEIKSGRIIITSFNSSQYVNFYRNFSVKDWLGDVFIEYWKPVNLTRDGFKLIKNSRLPHAHIGLRGTLRYGVSNFGEKYLYLSQRPESSLFTEIIGIPVRPGFYIRHFNRAQIRLFTNGLMHLWANGYYDTLRKKNIAYKISYLSAYEPKAFTIHQLKKLAMKLNLQNNTLTIGVNEVPPYTLLDKEYLHMDCGSEMGLIKAMASYFNFSINFINYNKIVGQKHRNGSWTGLIGSLIDQQIDIGIGAISFDYNKSIILPFLYPHCISSVTFVTQAPRIISTQVLHRPFASFVWYSLIFALLICFIFDRIQRQYNWKKIDLFWISFAQLFHQNSYQKLSLPSYISIWMISWNLGMFVLSIAYSSCLYSLIAAPSYSMTIDTIKQLFNAIHSGQIIATSLDEPRYIEYFQEWIGNSTNEIDDIWKTVPNTISAMKMIRDSFINKTKTPYAYIDLRETLQFARTDFGERYFYLPSESSFSQMYSNILAIPLRTDFSFYNEFNQIQKRLFSSGLLNHWQQECYIELKGKRKANTTPLMTKKMAFTLNQLNNFFMLNFENKTLTVGINENAPYTFLRVDDEFEKWFTVGGSETRLLETLSLYFNFTYKLVNCHRNWGHKNENGTWNGLIGLLFGQNADFGIGGVSINHERNEAVLFLYPHQMDPVTFTTPAASINDYYRHFLIEPFETSVWHSFILCISICIILDRIIKKYDQKSDLFWASLVLLFRQPRNIRTNLSSQPFLSWIICWNIGMFIFSTAYAGQFYSLITVPEIPDEIDSVLQLYHEVQSDEMFVVTVANSLYTSIVKNFPLDIGKNSQVVGDAKEGFKLVRNNSEQLPRVAFIAERKKLLYHRIMSGEKFFHIPPENFDSSLFIDILSIPMRQNFPYVKEFDTTIQHLTSIGFFDYWHEREYQILTRVRERIIGDSFNRQTIAFELVHLKSLFVIFIIGLLAAAIAFMIEIIWKMIYIFLGYSKE</sequence>
<feature type="transmembrane region" description="Helical" evidence="12">
    <location>
        <begin position="1424"/>
        <end position="1448"/>
    </location>
</feature>
<keyword evidence="6" id="KW-0406">Ion transport</keyword>
<organism evidence="14 15">
    <name type="scientific">Dermatophagoides farinae</name>
    <name type="common">American house dust mite</name>
    <dbReference type="NCBI Taxonomy" id="6954"/>
    <lineage>
        <taxon>Eukaryota</taxon>
        <taxon>Metazoa</taxon>
        <taxon>Ecdysozoa</taxon>
        <taxon>Arthropoda</taxon>
        <taxon>Chelicerata</taxon>
        <taxon>Arachnida</taxon>
        <taxon>Acari</taxon>
        <taxon>Acariformes</taxon>
        <taxon>Sarcoptiformes</taxon>
        <taxon>Astigmata</taxon>
        <taxon>Psoroptidia</taxon>
        <taxon>Analgoidea</taxon>
        <taxon>Pyroglyphidae</taxon>
        <taxon>Dermatophagoidinae</taxon>
        <taxon>Dermatophagoides</taxon>
    </lineage>
</organism>
<evidence type="ECO:0000256" key="8">
    <source>
        <dbReference type="ARBA" id="ARBA00023170"/>
    </source>
</evidence>
<feature type="domain" description="Ionotropic glutamate receptor L-glutamate and glycine-binding" evidence="13">
    <location>
        <begin position="388"/>
        <end position="446"/>
    </location>
</feature>
<evidence type="ECO:0000256" key="7">
    <source>
        <dbReference type="ARBA" id="ARBA00023136"/>
    </source>
</evidence>
<keyword evidence="3" id="KW-1003">Cell membrane</keyword>
<evidence type="ECO:0000256" key="1">
    <source>
        <dbReference type="ARBA" id="ARBA00004651"/>
    </source>
</evidence>
<accession>A0A922I8J4</accession>
<keyword evidence="8" id="KW-0675">Receptor</keyword>
<dbReference type="EMBL" id="ASGP02000001">
    <property type="protein sequence ID" value="KAH9526168.1"/>
    <property type="molecule type" value="Genomic_DNA"/>
</dbReference>
<evidence type="ECO:0000256" key="9">
    <source>
        <dbReference type="ARBA" id="ARBA00023180"/>
    </source>
</evidence>
<evidence type="ECO:0000256" key="3">
    <source>
        <dbReference type="ARBA" id="ARBA00022475"/>
    </source>
</evidence>
<feature type="transmembrane region" description="Helical" evidence="12">
    <location>
        <begin position="131"/>
        <end position="149"/>
    </location>
</feature>
<evidence type="ECO:0000259" key="13">
    <source>
        <dbReference type="SMART" id="SM00918"/>
    </source>
</evidence>
<gene>
    <name evidence="14" type="ORF">DERF_000271</name>
</gene>
<dbReference type="Pfam" id="PF10613">
    <property type="entry name" value="Lig_chan-Glu_bd"/>
    <property type="match status" value="4"/>
</dbReference>
<feature type="transmembrane region" description="Helical" evidence="12">
    <location>
        <begin position="188"/>
        <end position="212"/>
    </location>
</feature>
<dbReference type="InterPro" id="IPR019594">
    <property type="entry name" value="Glu/Gly-bd"/>
</dbReference>
<keyword evidence="9" id="KW-0325">Glycoprotein</keyword>
<evidence type="ECO:0000313" key="14">
    <source>
        <dbReference type="EMBL" id="KAH9526168.1"/>
    </source>
</evidence>
<evidence type="ECO:0000313" key="15">
    <source>
        <dbReference type="Proteomes" id="UP000790347"/>
    </source>
</evidence>
<keyword evidence="5 12" id="KW-1133">Transmembrane helix</keyword>
<dbReference type="SMART" id="SM00918">
    <property type="entry name" value="Lig_chan-Glu_bd"/>
    <property type="match status" value="4"/>
</dbReference>
<reference evidence="14" key="1">
    <citation type="submission" date="2013-05" db="EMBL/GenBank/DDBJ databases">
        <authorList>
            <person name="Yim A.K.Y."/>
            <person name="Chan T.F."/>
            <person name="Ji K.M."/>
            <person name="Liu X.Y."/>
            <person name="Zhou J.W."/>
            <person name="Li R.Q."/>
            <person name="Yang K.Y."/>
            <person name="Li J."/>
            <person name="Li M."/>
            <person name="Law P.T.W."/>
            <person name="Wu Y.L."/>
            <person name="Cai Z.L."/>
            <person name="Qin H."/>
            <person name="Bao Y."/>
            <person name="Leung R.K.K."/>
            <person name="Ng P.K.S."/>
            <person name="Zou J."/>
            <person name="Zhong X.J."/>
            <person name="Ran P.X."/>
            <person name="Zhong N.S."/>
            <person name="Liu Z.G."/>
            <person name="Tsui S.K.W."/>
        </authorList>
    </citation>
    <scope>NUCLEOTIDE SEQUENCE</scope>
    <source>
        <strain evidence="14">Derf</strain>
        <tissue evidence="14">Whole organism</tissue>
    </source>
</reference>
<evidence type="ECO:0000256" key="11">
    <source>
        <dbReference type="ARBA" id="ARBA00023303"/>
    </source>
</evidence>
<dbReference type="SUPFAM" id="SSF53850">
    <property type="entry name" value="Periplasmic binding protein-like II"/>
    <property type="match status" value="5"/>
</dbReference>
<evidence type="ECO:0000256" key="4">
    <source>
        <dbReference type="ARBA" id="ARBA00022692"/>
    </source>
</evidence>
<evidence type="ECO:0000256" key="2">
    <source>
        <dbReference type="ARBA" id="ARBA00022448"/>
    </source>
</evidence>
<feature type="transmembrane region" description="Helical" evidence="12">
    <location>
        <begin position="1367"/>
        <end position="1385"/>
    </location>
</feature>
<dbReference type="PANTHER" id="PTHR42643:SF24">
    <property type="entry name" value="IONOTROPIC RECEPTOR 60A"/>
    <property type="match status" value="1"/>
</dbReference>
<feature type="transmembrane region" description="Helical" evidence="12">
    <location>
        <begin position="978"/>
        <end position="1000"/>
    </location>
</feature>
<feature type="domain" description="Ionotropic glutamate receptor L-glutamate and glycine-binding" evidence="13">
    <location>
        <begin position="1259"/>
        <end position="1317"/>
    </location>
</feature>
<evidence type="ECO:0000256" key="12">
    <source>
        <dbReference type="SAM" id="Phobius"/>
    </source>
</evidence>
<dbReference type="GO" id="GO:0015276">
    <property type="term" value="F:ligand-gated monoatomic ion channel activity"/>
    <property type="evidence" value="ECO:0007669"/>
    <property type="project" value="InterPro"/>
</dbReference>
<feature type="transmembrane region" description="Helical" evidence="12">
    <location>
        <begin position="1764"/>
        <end position="1782"/>
    </location>
</feature>
<keyword evidence="15" id="KW-1185">Reference proteome</keyword>
<evidence type="ECO:0000256" key="6">
    <source>
        <dbReference type="ARBA" id="ARBA00023065"/>
    </source>
</evidence>
<reference evidence="14" key="2">
    <citation type="journal article" date="2022" name="Res Sq">
        <title>Comparative Genomics Reveals Insights into the Divergent Evolution of Astigmatic Mites and Household Pest Adaptations.</title>
        <authorList>
            <person name="Xiong Q."/>
            <person name="Wan A.T.-Y."/>
            <person name="Liu X.-Y."/>
            <person name="Fung C.S.-H."/>
            <person name="Xiao X."/>
            <person name="Malainual N."/>
            <person name="Hou J."/>
            <person name="Wang L."/>
            <person name="Wang M."/>
            <person name="Yang K."/>
            <person name="Cui Y."/>
            <person name="Leung E."/>
            <person name="Nong W."/>
            <person name="Shin S.-K."/>
            <person name="Au S."/>
            <person name="Jeong K.Y."/>
            <person name="Chew F.T."/>
            <person name="Hui J."/>
            <person name="Leung T.F."/>
            <person name="Tungtrongchitr A."/>
            <person name="Zhong N."/>
            <person name="Liu Z."/>
            <person name="Tsui S."/>
        </authorList>
    </citation>
    <scope>NUCLEOTIDE SEQUENCE</scope>
    <source>
        <strain evidence="14">Derf</strain>
        <tissue evidence="14">Whole organism</tissue>
    </source>
</reference>
<dbReference type="PANTHER" id="PTHR42643">
    <property type="entry name" value="IONOTROPIC RECEPTOR 20A-RELATED"/>
    <property type="match status" value="1"/>
</dbReference>